<evidence type="ECO:0000256" key="5">
    <source>
        <dbReference type="ARBA" id="ARBA00022989"/>
    </source>
</evidence>
<dbReference type="Pfam" id="PF05977">
    <property type="entry name" value="MFS_3"/>
    <property type="match status" value="1"/>
</dbReference>
<dbReference type="RefSeq" id="WP_338199529.1">
    <property type="nucleotide sequence ID" value="NZ_JAEKNR010000058.1"/>
</dbReference>
<keyword evidence="5 7" id="KW-1133">Transmembrane helix</keyword>
<proteinExistence type="predicted"/>
<protein>
    <submittedName>
        <fullName evidence="8">MFS transporter</fullName>
    </submittedName>
</protein>
<comment type="caution">
    <text evidence="8">The sequence shown here is derived from an EMBL/GenBank/DDBJ whole genome shotgun (WGS) entry which is preliminary data.</text>
</comment>
<dbReference type="GO" id="GO:0005886">
    <property type="term" value="C:plasma membrane"/>
    <property type="evidence" value="ECO:0007669"/>
    <property type="project" value="UniProtKB-SubCell"/>
</dbReference>
<sequence>MRRFGRLFRTTFDSLGVRNYRLYFAGQVISVSGSWMQRVAQAWLVLHLSGSGFALGVVTGLQFLPVLLAGPWGGLLADRVDKRRLLMWTQAGMGLLALLLGVLTVTGAVRLWEVYGLALGLGGG</sequence>
<gene>
    <name evidence="8" type="ORF">JF922_04685</name>
</gene>
<evidence type="ECO:0000256" key="3">
    <source>
        <dbReference type="ARBA" id="ARBA00022475"/>
    </source>
</evidence>
<feature type="transmembrane region" description="Helical" evidence="7">
    <location>
        <begin position="42"/>
        <end position="64"/>
    </location>
</feature>
<reference evidence="8" key="1">
    <citation type="submission" date="2020-10" db="EMBL/GenBank/DDBJ databases">
        <title>Ca. Dormibacterota MAGs.</title>
        <authorList>
            <person name="Montgomery K."/>
        </authorList>
    </citation>
    <scope>NUCLEOTIDE SEQUENCE [LARGE SCALE GENOMIC DNA]</scope>
    <source>
        <strain evidence="8">SC8812_S17_10</strain>
    </source>
</reference>
<evidence type="ECO:0000256" key="6">
    <source>
        <dbReference type="ARBA" id="ARBA00023136"/>
    </source>
</evidence>
<evidence type="ECO:0000256" key="2">
    <source>
        <dbReference type="ARBA" id="ARBA00022448"/>
    </source>
</evidence>
<comment type="subcellular location">
    <subcellularLocation>
        <location evidence="1">Cell membrane</location>
        <topology evidence="1">Multi-pass membrane protein</topology>
    </subcellularLocation>
</comment>
<dbReference type="PANTHER" id="PTHR23513:SF11">
    <property type="entry name" value="STAPHYLOFERRIN A TRANSPORTER"/>
    <property type="match status" value="1"/>
</dbReference>
<dbReference type="Proteomes" id="UP000612893">
    <property type="component" value="Unassembled WGS sequence"/>
</dbReference>
<feature type="non-terminal residue" evidence="8">
    <location>
        <position position="124"/>
    </location>
</feature>
<keyword evidence="9" id="KW-1185">Reference proteome</keyword>
<dbReference type="AlphaFoldDB" id="A0A934N1U1"/>
<evidence type="ECO:0000256" key="1">
    <source>
        <dbReference type="ARBA" id="ARBA00004651"/>
    </source>
</evidence>
<keyword evidence="3" id="KW-1003">Cell membrane</keyword>
<feature type="transmembrane region" description="Helical" evidence="7">
    <location>
        <begin position="85"/>
        <end position="109"/>
    </location>
</feature>
<keyword evidence="6 7" id="KW-0472">Membrane</keyword>
<organism evidence="8 9">
    <name type="scientific">Candidatus Nephthysia bennettiae</name>
    <dbReference type="NCBI Taxonomy" id="3127016"/>
    <lineage>
        <taxon>Bacteria</taxon>
        <taxon>Bacillati</taxon>
        <taxon>Candidatus Dormiibacterota</taxon>
        <taxon>Candidatus Dormibacteria</taxon>
        <taxon>Candidatus Dormibacterales</taxon>
        <taxon>Candidatus Dormibacteraceae</taxon>
        <taxon>Candidatus Nephthysia</taxon>
    </lineage>
</organism>
<evidence type="ECO:0000256" key="7">
    <source>
        <dbReference type="SAM" id="Phobius"/>
    </source>
</evidence>
<dbReference type="PANTHER" id="PTHR23513">
    <property type="entry name" value="INTEGRAL MEMBRANE EFFLUX PROTEIN-RELATED"/>
    <property type="match status" value="1"/>
</dbReference>
<evidence type="ECO:0000256" key="4">
    <source>
        <dbReference type="ARBA" id="ARBA00022692"/>
    </source>
</evidence>
<evidence type="ECO:0000313" key="8">
    <source>
        <dbReference type="EMBL" id="MBJ7597365.1"/>
    </source>
</evidence>
<dbReference type="InterPro" id="IPR010290">
    <property type="entry name" value="TM_effector"/>
</dbReference>
<dbReference type="InterPro" id="IPR036259">
    <property type="entry name" value="MFS_trans_sf"/>
</dbReference>
<keyword evidence="2" id="KW-0813">Transport</keyword>
<dbReference type="Gene3D" id="1.20.1250.20">
    <property type="entry name" value="MFS general substrate transporter like domains"/>
    <property type="match status" value="1"/>
</dbReference>
<evidence type="ECO:0000313" key="9">
    <source>
        <dbReference type="Proteomes" id="UP000612893"/>
    </source>
</evidence>
<accession>A0A934N1U1</accession>
<keyword evidence="4 7" id="KW-0812">Transmembrane</keyword>
<name>A0A934N1U1_9BACT</name>
<dbReference type="EMBL" id="JAEKNR010000058">
    <property type="protein sequence ID" value="MBJ7597365.1"/>
    <property type="molecule type" value="Genomic_DNA"/>
</dbReference>
<dbReference type="SUPFAM" id="SSF103473">
    <property type="entry name" value="MFS general substrate transporter"/>
    <property type="match status" value="1"/>
</dbReference>